<sequence>MKVRPGERVTEYVEALGDIIKIYPQTYSAHLALRDTDMLIHCGSTMAMEAHLLMMPAFNYWNVNPDKILANLSPGSLNGDIISEAFRTIDVESTNVNWNIFYELKNHLYGNIDGNACRRAAYAIQEHIHQTGEIRTNIPDTWPLEPLYLTDDVMIEEPDEPCPKWLCPACKGRWWTQDKIMMADCPWCGMTVERTGGSHAQAPIRKPERSVLP</sequence>
<organism evidence="1">
    <name type="scientific">marine sediment metagenome</name>
    <dbReference type="NCBI Taxonomy" id="412755"/>
    <lineage>
        <taxon>unclassified sequences</taxon>
        <taxon>metagenomes</taxon>
        <taxon>ecological metagenomes</taxon>
    </lineage>
</organism>
<comment type="caution">
    <text evidence="1">The sequence shown here is derived from an EMBL/GenBank/DDBJ whole genome shotgun (WGS) entry which is preliminary data.</text>
</comment>
<dbReference type="EMBL" id="LAZR01062966">
    <property type="protein sequence ID" value="KKK60446.1"/>
    <property type="molecule type" value="Genomic_DNA"/>
</dbReference>
<dbReference type="AlphaFoldDB" id="A0A0F8ZKI3"/>
<protein>
    <submittedName>
        <fullName evidence="1">Uncharacterized protein</fullName>
    </submittedName>
</protein>
<evidence type="ECO:0000313" key="1">
    <source>
        <dbReference type="EMBL" id="KKK60446.1"/>
    </source>
</evidence>
<proteinExistence type="predicted"/>
<reference evidence="1" key="1">
    <citation type="journal article" date="2015" name="Nature">
        <title>Complex archaea that bridge the gap between prokaryotes and eukaryotes.</title>
        <authorList>
            <person name="Spang A."/>
            <person name="Saw J.H."/>
            <person name="Jorgensen S.L."/>
            <person name="Zaremba-Niedzwiedzka K."/>
            <person name="Martijn J."/>
            <person name="Lind A.E."/>
            <person name="van Eijk R."/>
            <person name="Schleper C."/>
            <person name="Guy L."/>
            <person name="Ettema T.J."/>
        </authorList>
    </citation>
    <scope>NUCLEOTIDE SEQUENCE</scope>
</reference>
<accession>A0A0F8ZKI3</accession>
<name>A0A0F8ZKI3_9ZZZZ</name>
<gene>
    <name evidence="1" type="ORF">LCGC14_3024280</name>
</gene>